<proteinExistence type="predicted"/>
<dbReference type="InterPro" id="IPR036390">
    <property type="entry name" value="WH_DNA-bd_sf"/>
</dbReference>
<organism evidence="1 2">
    <name type="scientific">Deinococcus aerophilus</name>
    <dbReference type="NCBI Taxonomy" id="522488"/>
    <lineage>
        <taxon>Bacteria</taxon>
        <taxon>Thermotogati</taxon>
        <taxon>Deinococcota</taxon>
        <taxon>Deinococci</taxon>
        <taxon>Deinococcales</taxon>
        <taxon>Deinococcaceae</taxon>
        <taxon>Deinococcus</taxon>
    </lineage>
</organism>
<dbReference type="Proteomes" id="UP000661918">
    <property type="component" value="Unassembled WGS sequence"/>
</dbReference>
<dbReference type="EMBL" id="BMOM01000032">
    <property type="protein sequence ID" value="GGM18656.1"/>
    <property type="molecule type" value="Genomic_DNA"/>
</dbReference>
<reference evidence="2" key="1">
    <citation type="journal article" date="2019" name="Int. J. Syst. Evol. Microbiol.">
        <title>The Global Catalogue of Microorganisms (GCM) 10K type strain sequencing project: providing services to taxonomists for standard genome sequencing and annotation.</title>
        <authorList>
            <consortium name="The Broad Institute Genomics Platform"/>
            <consortium name="The Broad Institute Genome Sequencing Center for Infectious Disease"/>
            <person name="Wu L."/>
            <person name="Ma J."/>
        </authorList>
    </citation>
    <scope>NUCLEOTIDE SEQUENCE [LARGE SCALE GENOMIC DNA]</scope>
    <source>
        <strain evidence="2">JCM 15443</strain>
    </source>
</reference>
<comment type="caution">
    <text evidence="1">The sequence shown here is derived from an EMBL/GenBank/DDBJ whole genome shotgun (WGS) entry which is preliminary data.</text>
</comment>
<name>A0ABQ2GZJ5_9DEIO</name>
<evidence type="ECO:0000313" key="2">
    <source>
        <dbReference type="Proteomes" id="UP000661918"/>
    </source>
</evidence>
<dbReference type="SUPFAM" id="SSF46785">
    <property type="entry name" value="Winged helix' DNA-binding domain"/>
    <property type="match status" value="1"/>
</dbReference>
<keyword evidence="2" id="KW-1185">Reference proteome</keyword>
<gene>
    <name evidence="1" type="ORF">GCM10010841_28460</name>
</gene>
<sequence>MGQQLGLSRVTAWRYLEHLLAQGEVQAETVGPSVGRPTKRYRRA</sequence>
<protein>
    <recommendedName>
        <fullName evidence="3">Helix-turn-helix type 11 domain-containing protein</fullName>
    </recommendedName>
</protein>
<evidence type="ECO:0000313" key="1">
    <source>
        <dbReference type="EMBL" id="GGM18656.1"/>
    </source>
</evidence>
<evidence type="ECO:0008006" key="3">
    <source>
        <dbReference type="Google" id="ProtNLM"/>
    </source>
</evidence>
<accession>A0ABQ2GZJ5</accession>